<comment type="subcellular location">
    <subcellularLocation>
        <location evidence="2">Host membrane</location>
    </subcellularLocation>
    <subcellularLocation>
        <location evidence="1">Virion tegument</location>
    </subcellularLocation>
</comment>
<reference evidence="12 13" key="2">
    <citation type="journal article" date="2001" name="J. Virol.">
        <title>The genome of turkey herpesvirus.</title>
        <authorList>
            <person name="Afonso C.L."/>
            <person name="Tulman E.R."/>
            <person name="Lu Z."/>
            <person name="Zsak L."/>
            <person name="Rock D.L."/>
            <person name="Kutish G.F."/>
        </authorList>
    </citation>
    <scope>NUCLEOTIDE SEQUENCE [LARGE SCALE GENOMIC DNA]</scope>
    <source>
        <strain evidence="12">FC126</strain>
    </source>
</reference>
<keyword evidence="8" id="KW-0472">Membrane</keyword>
<evidence type="ECO:0000256" key="8">
    <source>
        <dbReference type="ARBA" id="ARBA00023136"/>
    </source>
</evidence>
<evidence type="ECO:0000256" key="7">
    <source>
        <dbReference type="ARBA" id="ARBA00023015"/>
    </source>
</evidence>
<proteinExistence type="inferred from homology"/>
<feature type="region of interest" description="Disordered" evidence="10">
    <location>
        <begin position="380"/>
        <end position="401"/>
    </location>
</feature>
<organism evidence="12 13">
    <name type="scientific">Meleagrid herpesvirus 1</name>
    <name type="common">MeHV-1</name>
    <name type="synonym">Turkey herpesvirus</name>
    <dbReference type="NCBI Taxonomy" id="37108"/>
    <lineage>
        <taxon>Viruses</taxon>
        <taxon>Duplodnaviria</taxon>
        <taxon>Heunggongvirae</taxon>
        <taxon>Peploviricota</taxon>
        <taxon>Herviviricetes</taxon>
        <taxon>Herpesvirales</taxon>
        <taxon>Orthoherpesviridae</taxon>
        <taxon>Alphaherpesvirinae</taxon>
        <taxon>Mardivirus</taxon>
        <taxon>Mardivirus meleagridalpha1</taxon>
    </lineage>
</organism>
<dbReference type="GeneID" id="918493"/>
<evidence type="ECO:0000256" key="1">
    <source>
        <dbReference type="ARBA" id="ARBA00004535"/>
    </source>
</evidence>
<keyword evidence="4" id="KW-0920">Virion tegument</keyword>
<dbReference type="GO" id="GO:0006355">
    <property type="term" value="P:regulation of DNA-templated transcription"/>
    <property type="evidence" value="ECO:0007669"/>
    <property type="project" value="InterPro"/>
</dbReference>
<feature type="region of interest" description="Disordered" evidence="10">
    <location>
        <begin position="436"/>
        <end position="465"/>
    </location>
</feature>
<accession>Q9DH38</accession>
<dbReference type="EMBL" id="AF291866">
    <property type="protein sequence ID" value="AAG45784.1"/>
    <property type="molecule type" value="Genomic_DNA"/>
</dbReference>
<reference evidence="11" key="3">
    <citation type="submission" date="2004-11" db="EMBL/GenBank/DDBJ databases">
        <authorList>
            <person name="Aouacheria A.J."/>
            <person name="Banyai M."/>
            <person name="Rigal D."/>
            <person name="Schmidt C.J."/>
            <person name="Gillet G."/>
        </authorList>
    </citation>
    <scope>NUCLEOTIDE SEQUENCE</scope>
    <source>
        <strain evidence="11">FC126</strain>
    </source>
</reference>
<keyword evidence="6" id="KW-1043">Host membrane</keyword>
<dbReference type="GO" id="GO:0019033">
    <property type="term" value="C:viral tegument"/>
    <property type="evidence" value="ECO:0007669"/>
    <property type="project" value="UniProtKB-SubCell"/>
</dbReference>
<dbReference type="GO" id="GO:0033644">
    <property type="term" value="C:host cell membrane"/>
    <property type="evidence" value="ECO:0007669"/>
    <property type="project" value="UniProtKB-SubCell"/>
</dbReference>
<evidence type="ECO:0000256" key="10">
    <source>
        <dbReference type="SAM" id="MobiDB-lite"/>
    </source>
</evidence>
<evidence type="ECO:0000256" key="4">
    <source>
        <dbReference type="ARBA" id="ARBA00022580"/>
    </source>
</evidence>
<dbReference type="Pfam" id="PF03387">
    <property type="entry name" value="Herpes_UL46"/>
    <property type="match status" value="1"/>
</dbReference>
<evidence type="ECO:0000313" key="12">
    <source>
        <dbReference type="EMBL" id="AAG45784.1"/>
    </source>
</evidence>
<organismHost>
    <name type="scientific">Gallus gallus</name>
    <name type="common">Chicken</name>
    <dbReference type="NCBI Taxonomy" id="9031"/>
</organismHost>
<sequence>MEKRMESNCTPPFGLDSKFRQSVLRDTTDNGVPEYVVLRLALGDAVGQYMHRYMYNIKRRLKRAKLSRSEVKRHFLAAYNSYFCERHSIPYTETRDPTERGKAALALLFYPTIYRDPLVENPFKCQNHNLIFRNCWTSLRNLFDMIQRYAYYMRPDKIGEASSDTSARLELLLSYVVMLYKWMLWLVDTLDMTTGSKFIACRYTGDVGESLKEFMEEISSLPSDKWSSTSLLCRIIGNVIAPLLQTSVLWSQTRLVDFDGDRNSRAILAVVSLVSLLNHHCQYLINLTQRGYVIWLDGNTENTILKEALLQQDQFEHQLGNLFPSMLPVSWGALECSINTWFGRAATDDVKLSKNALALLGIKLLPKRISDVNARLMKSIRKQDKNSNKSGSTPTHQLGDRVECGCGDTVPGLTEFAGAGSSSQCANIGNGLTGAIRKTDGSGGPSLASNDPPVSESGRVSTPTTKYFHEKTMRGDIPVSKVEHILRRLKVSSE</sequence>
<evidence type="ECO:0000313" key="11">
    <source>
        <dbReference type="EMBL" id="AAG30086.1"/>
    </source>
</evidence>
<evidence type="ECO:0000256" key="2">
    <source>
        <dbReference type="ARBA" id="ARBA00004551"/>
    </source>
</evidence>
<dbReference type="InterPro" id="IPR005051">
    <property type="entry name" value="Herpes_UL46"/>
</dbReference>
<protein>
    <submittedName>
        <fullName evidence="12">UL46 tegument phosphoprotein</fullName>
    </submittedName>
    <submittedName>
        <fullName evidence="11">UL46 tegument protein</fullName>
    </submittedName>
</protein>
<gene>
    <name evidence="12" type="primary">HVT054</name>
    <name evidence="11" type="synonym">UL46</name>
</gene>
<keyword evidence="7" id="KW-0805">Transcription regulation</keyword>
<name>Q9DH38_MEHV1</name>
<dbReference type="KEGG" id="vg:918493"/>
<keyword evidence="13" id="KW-1185">Reference proteome</keyword>
<dbReference type="Proteomes" id="UP000175168">
    <property type="component" value="Segment"/>
</dbReference>
<dbReference type="RefSeq" id="NP_073340.1">
    <property type="nucleotide sequence ID" value="NC_002641.1"/>
</dbReference>
<keyword evidence="9" id="KW-0804">Transcription</keyword>
<evidence type="ECO:0000313" key="13">
    <source>
        <dbReference type="Proteomes" id="UP000175168"/>
    </source>
</evidence>
<organismHost>
    <name type="scientific">Meleagris gallopavo</name>
    <name type="common">Wild turkey</name>
    <dbReference type="NCBI Taxonomy" id="9103"/>
</organismHost>
<evidence type="ECO:0000256" key="9">
    <source>
        <dbReference type="ARBA" id="ARBA00023163"/>
    </source>
</evidence>
<evidence type="ECO:0000256" key="3">
    <source>
        <dbReference type="ARBA" id="ARBA00010332"/>
    </source>
</evidence>
<keyword evidence="5" id="KW-0946">Virion</keyword>
<reference evidence="11" key="1">
    <citation type="journal article" date="2001" name="J. Gen. Virol.">
        <title>The genome of herpesvirus of turkeys: comparative analysis with Marek's disease viruses.</title>
        <authorList>
            <person name="Kingham B.F."/>
            <person name="Zelnik V."/>
            <person name="Kopacek J."/>
            <person name="Majerciak V."/>
            <person name="Ney E."/>
            <person name="Schmidt C.J."/>
        </authorList>
    </citation>
    <scope>NUCLEOTIDE SEQUENCE</scope>
    <source>
        <strain evidence="11">FC126</strain>
    </source>
</reference>
<dbReference type="EMBL" id="AF282130">
    <property type="protein sequence ID" value="AAG30086.1"/>
    <property type="molecule type" value="Genomic_DNA"/>
</dbReference>
<comment type="similarity">
    <text evidence="3">Belongs to the herpesviridae HHV-1 VP11/12 protein family.</text>
</comment>
<evidence type="ECO:0000256" key="5">
    <source>
        <dbReference type="ARBA" id="ARBA00022844"/>
    </source>
</evidence>
<evidence type="ECO:0000256" key="6">
    <source>
        <dbReference type="ARBA" id="ARBA00022870"/>
    </source>
</evidence>